<dbReference type="Proteomes" id="UP001152797">
    <property type="component" value="Unassembled WGS sequence"/>
</dbReference>
<comment type="caution">
    <text evidence="2">The sequence shown here is derived from an EMBL/GenBank/DDBJ whole genome shotgun (WGS) entry which is preliminary data.</text>
</comment>
<evidence type="ECO:0000313" key="2">
    <source>
        <dbReference type="EMBL" id="CAI3999837.1"/>
    </source>
</evidence>
<gene>
    <name evidence="2" type="ORF">C1SCF055_LOCUS26003</name>
</gene>
<dbReference type="EMBL" id="CAMXCT020002683">
    <property type="protein sequence ID" value="CAL1153212.1"/>
    <property type="molecule type" value="Genomic_DNA"/>
</dbReference>
<feature type="coiled-coil region" evidence="1">
    <location>
        <begin position="44"/>
        <end position="85"/>
    </location>
</feature>
<name>A0A9P1CZF2_9DINO</name>
<sequence length="226" mass="26444">MLGISEQVRELRERLAKQPQAHQVVEEAVAKVECDTQQRRHSQQLQWEAKQQEMNQKLEAAEARLAFLEEQKAQCLKELLKWRRRMALLRIGRAGSSWKLQRRNELEQQQLDFQLLRLRKRLSRKQGHLDEEVALKAMGLKKELDKEAASNDLRQEERQEELEQLEEEVDALKERTAKAKELLRQHTQLNQALGICPARSASQRIRRLSEAGSQLDVVNDERTTAN</sequence>
<dbReference type="AlphaFoldDB" id="A0A9P1CZF2"/>
<keyword evidence="1" id="KW-0175">Coiled coil</keyword>
<dbReference type="EMBL" id="CAMXCT030002683">
    <property type="protein sequence ID" value="CAL4787149.1"/>
    <property type="molecule type" value="Genomic_DNA"/>
</dbReference>
<keyword evidence="4" id="KW-1185">Reference proteome</keyword>
<reference evidence="2" key="1">
    <citation type="submission" date="2022-10" db="EMBL/GenBank/DDBJ databases">
        <authorList>
            <person name="Chen Y."/>
            <person name="Dougan E. K."/>
            <person name="Chan C."/>
            <person name="Rhodes N."/>
            <person name="Thang M."/>
        </authorList>
    </citation>
    <scope>NUCLEOTIDE SEQUENCE</scope>
</reference>
<evidence type="ECO:0000313" key="4">
    <source>
        <dbReference type="Proteomes" id="UP001152797"/>
    </source>
</evidence>
<dbReference type="EMBL" id="CAMXCT010002683">
    <property type="protein sequence ID" value="CAI3999837.1"/>
    <property type="molecule type" value="Genomic_DNA"/>
</dbReference>
<evidence type="ECO:0000256" key="1">
    <source>
        <dbReference type="SAM" id="Coils"/>
    </source>
</evidence>
<reference evidence="3 4" key="2">
    <citation type="submission" date="2024-05" db="EMBL/GenBank/DDBJ databases">
        <authorList>
            <person name="Chen Y."/>
            <person name="Shah S."/>
            <person name="Dougan E. K."/>
            <person name="Thang M."/>
            <person name="Chan C."/>
        </authorList>
    </citation>
    <scope>NUCLEOTIDE SEQUENCE [LARGE SCALE GENOMIC DNA]</scope>
</reference>
<feature type="coiled-coil region" evidence="1">
    <location>
        <begin position="146"/>
        <end position="192"/>
    </location>
</feature>
<accession>A0A9P1CZF2</accession>
<proteinExistence type="predicted"/>
<protein>
    <submittedName>
        <fullName evidence="2">Uncharacterized protein</fullName>
    </submittedName>
</protein>
<organism evidence="2">
    <name type="scientific">Cladocopium goreaui</name>
    <dbReference type="NCBI Taxonomy" id="2562237"/>
    <lineage>
        <taxon>Eukaryota</taxon>
        <taxon>Sar</taxon>
        <taxon>Alveolata</taxon>
        <taxon>Dinophyceae</taxon>
        <taxon>Suessiales</taxon>
        <taxon>Symbiodiniaceae</taxon>
        <taxon>Cladocopium</taxon>
    </lineage>
</organism>
<evidence type="ECO:0000313" key="3">
    <source>
        <dbReference type="EMBL" id="CAL4787149.1"/>
    </source>
</evidence>